<keyword evidence="4 7" id="KW-0812">Transmembrane</keyword>
<evidence type="ECO:0000256" key="3">
    <source>
        <dbReference type="ARBA" id="ARBA00022475"/>
    </source>
</evidence>
<name>A0A7V9YYR6_9BACL</name>
<dbReference type="Pfam" id="PF20730">
    <property type="entry name" value="YetF_N"/>
    <property type="match status" value="1"/>
</dbReference>
<comment type="similarity">
    <text evidence="2">Belongs to the UPF0702 family.</text>
</comment>
<evidence type="ECO:0000256" key="1">
    <source>
        <dbReference type="ARBA" id="ARBA00004651"/>
    </source>
</evidence>
<feature type="transmembrane region" description="Helical" evidence="7">
    <location>
        <begin position="12"/>
        <end position="31"/>
    </location>
</feature>
<evidence type="ECO:0000256" key="6">
    <source>
        <dbReference type="ARBA" id="ARBA00023136"/>
    </source>
</evidence>
<dbReference type="InterPro" id="IPR048454">
    <property type="entry name" value="YetF_N"/>
</dbReference>
<keyword evidence="6 7" id="KW-0472">Membrane</keyword>
<protein>
    <submittedName>
        <fullName evidence="10">Uncharacterized membrane protein YcaP (DUF421 family)</fullName>
    </submittedName>
</protein>
<feature type="transmembrane region" description="Helical" evidence="7">
    <location>
        <begin position="43"/>
        <end position="59"/>
    </location>
</feature>
<evidence type="ECO:0000259" key="8">
    <source>
        <dbReference type="Pfam" id="PF04239"/>
    </source>
</evidence>
<dbReference type="EMBL" id="JACDUU010000002">
    <property type="protein sequence ID" value="MBA2870907.1"/>
    <property type="molecule type" value="Genomic_DNA"/>
</dbReference>
<dbReference type="PANTHER" id="PTHR34582">
    <property type="entry name" value="UPF0702 TRANSMEMBRANE PROTEIN YCAP"/>
    <property type="match status" value="1"/>
</dbReference>
<comment type="caution">
    <text evidence="10">The sequence shown here is derived from an EMBL/GenBank/DDBJ whole genome shotgun (WGS) entry which is preliminary data.</text>
</comment>
<dbReference type="Gene3D" id="3.30.240.20">
    <property type="entry name" value="bsu07140 like domains"/>
    <property type="match status" value="2"/>
</dbReference>
<comment type="subcellular location">
    <subcellularLocation>
        <location evidence="1">Cell membrane</location>
        <topology evidence="1">Multi-pass membrane protein</topology>
    </subcellularLocation>
</comment>
<dbReference type="InterPro" id="IPR007353">
    <property type="entry name" value="DUF421"/>
</dbReference>
<keyword evidence="3" id="KW-1003">Cell membrane</keyword>
<evidence type="ECO:0000313" key="11">
    <source>
        <dbReference type="Proteomes" id="UP000580891"/>
    </source>
</evidence>
<dbReference type="Proteomes" id="UP000580891">
    <property type="component" value="Unassembled WGS sequence"/>
</dbReference>
<evidence type="ECO:0000256" key="5">
    <source>
        <dbReference type="ARBA" id="ARBA00022989"/>
    </source>
</evidence>
<evidence type="ECO:0000313" key="10">
    <source>
        <dbReference type="EMBL" id="MBA2870907.1"/>
    </source>
</evidence>
<feature type="transmembrane region" description="Helical" evidence="7">
    <location>
        <begin position="71"/>
        <end position="91"/>
    </location>
</feature>
<evidence type="ECO:0000256" key="7">
    <source>
        <dbReference type="SAM" id="Phobius"/>
    </source>
</evidence>
<dbReference type="InterPro" id="IPR023090">
    <property type="entry name" value="UPF0702_alpha/beta_dom_sf"/>
</dbReference>
<feature type="domain" description="YetF C-terminal" evidence="8">
    <location>
        <begin position="93"/>
        <end position="224"/>
    </location>
</feature>
<feature type="domain" description="YetF-like N-terminal transmembrane" evidence="9">
    <location>
        <begin position="16"/>
        <end position="84"/>
    </location>
</feature>
<sequence>MQMDFFHSQESLTAIQWILRAIVAFFFLLFAAKIMGQRSISQLRLLDFILALLLGNIIAHPLSDEQLGLKGAMITMTVLIILYTVGVFLSLEWYKFRNWLEPSPFPIIKNGQILYKNLTKARISIDFLLSELRKEKIEDVQKVALALWEPDGTISFFLNPQHQALTPADMQLMTKPFAFPRTIIKEGKIDFSELNQIGKDEMWLKNRIKITYNADINDILLATIDNNDNIKIFLYK</sequence>
<proteinExistence type="inferred from homology"/>
<accession>A0A7V9YYR6</accession>
<gene>
    <name evidence="10" type="ORF">HNQ85_001177</name>
</gene>
<keyword evidence="11" id="KW-1185">Reference proteome</keyword>
<evidence type="ECO:0000259" key="9">
    <source>
        <dbReference type="Pfam" id="PF20730"/>
    </source>
</evidence>
<dbReference type="Pfam" id="PF04239">
    <property type="entry name" value="DUF421"/>
    <property type="match status" value="1"/>
</dbReference>
<reference evidence="10 11" key="1">
    <citation type="submission" date="2020-07" db="EMBL/GenBank/DDBJ databases">
        <title>Genomic Encyclopedia of Type Strains, Phase IV (KMG-IV): sequencing the most valuable type-strain genomes for metagenomic binning, comparative biology and taxonomic classification.</title>
        <authorList>
            <person name="Goeker M."/>
        </authorList>
    </citation>
    <scope>NUCLEOTIDE SEQUENCE [LARGE SCALE GENOMIC DNA]</scope>
    <source>
        <strain evidence="10 11">DSM 25220</strain>
    </source>
</reference>
<keyword evidence="5 7" id="KW-1133">Transmembrane helix</keyword>
<dbReference type="AlphaFoldDB" id="A0A7V9YYR6"/>
<organism evidence="10 11">
    <name type="scientific">[Anoxybacillus] calidus</name>
    <dbReference type="NCBI Taxonomy" id="575178"/>
    <lineage>
        <taxon>Bacteria</taxon>
        <taxon>Bacillati</taxon>
        <taxon>Bacillota</taxon>
        <taxon>Bacilli</taxon>
        <taxon>Bacillales</taxon>
        <taxon>Anoxybacillaceae</taxon>
        <taxon>Paranoxybacillus</taxon>
    </lineage>
</organism>
<dbReference type="GO" id="GO:0005886">
    <property type="term" value="C:plasma membrane"/>
    <property type="evidence" value="ECO:0007669"/>
    <property type="project" value="UniProtKB-SubCell"/>
</dbReference>
<evidence type="ECO:0000256" key="4">
    <source>
        <dbReference type="ARBA" id="ARBA00022692"/>
    </source>
</evidence>
<dbReference type="PANTHER" id="PTHR34582:SF5">
    <property type="entry name" value="UPF0702 TRANSMEMBRANE PROTEIN YETF"/>
    <property type="match status" value="1"/>
</dbReference>
<evidence type="ECO:0000256" key="2">
    <source>
        <dbReference type="ARBA" id="ARBA00006448"/>
    </source>
</evidence>